<reference evidence="2" key="1">
    <citation type="journal article" date="2012" name="Nat. Biotechnol.">
        <title>Reference genome sequence of the model plant Setaria.</title>
        <authorList>
            <person name="Bennetzen J.L."/>
            <person name="Schmutz J."/>
            <person name="Wang H."/>
            <person name="Percifield R."/>
            <person name="Hawkins J."/>
            <person name="Pontaroli A.C."/>
            <person name="Estep M."/>
            <person name="Feng L."/>
            <person name="Vaughn J.N."/>
            <person name="Grimwood J."/>
            <person name="Jenkins J."/>
            <person name="Barry K."/>
            <person name="Lindquist E."/>
            <person name="Hellsten U."/>
            <person name="Deshpande S."/>
            <person name="Wang X."/>
            <person name="Wu X."/>
            <person name="Mitros T."/>
            <person name="Triplett J."/>
            <person name="Yang X."/>
            <person name="Ye C.Y."/>
            <person name="Mauro-Herrera M."/>
            <person name="Wang L."/>
            <person name="Li P."/>
            <person name="Sharma M."/>
            <person name="Sharma R."/>
            <person name="Ronald P.C."/>
            <person name="Panaud O."/>
            <person name="Kellogg E.A."/>
            <person name="Brutnell T.P."/>
            <person name="Doust A.N."/>
            <person name="Tuskan G.A."/>
            <person name="Rokhsar D."/>
            <person name="Devos K.M."/>
        </authorList>
    </citation>
    <scope>NUCLEOTIDE SEQUENCE [LARGE SCALE GENOMIC DNA]</scope>
    <source>
        <strain evidence="2">cv. Yugu1</strain>
    </source>
</reference>
<evidence type="ECO:0000313" key="2">
    <source>
        <dbReference type="Proteomes" id="UP000004995"/>
    </source>
</evidence>
<protein>
    <submittedName>
        <fullName evidence="1">Uncharacterized protein</fullName>
    </submittedName>
</protein>
<keyword evidence="2" id="KW-1185">Reference proteome</keyword>
<dbReference type="Gramene" id="KQK85923">
    <property type="protein sequence ID" value="KQK85923"/>
    <property type="gene ID" value="SETIT_020724mg"/>
</dbReference>
<sequence>MSLLLRIFLYLFVFLLLFFAKRMEIGFPKKKEKVLNWIPWPSANRI</sequence>
<evidence type="ECO:0000313" key="1">
    <source>
        <dbReference type="EnsemblPlants" id="KQK85923"/>
    </source>
</evidence>
<organism evidence="1 2">
    <name type="scientific">Setaria italica</name>
    <name type="common">Foxtail millet</name>
    <name type="synonym">Panicum italicum</name>
    <dbReference type="NCBI Taxonomy" id="4555"/>
    <lineage>
        <taxon>Eukaryota</taxon>
        <taxon>Viridiplantae</taxon>
        <taxon>Streptophyta</taxon>
        <taxon>Embryophyta</taxon>
        <taxon>Tracheophyta</taxon>
        <taxon>Spermatophyta</taxon>
        <taxon>Magnoliopsida</taxon>
        <taxon>Liliopsida</taxon>
        <taxon>Poales</taxon>
        <taxon>Poaceae</taxon>
        <taxon>PACMAD clade</taxon>
        <taxon>Panicoideae</taxon>
        <taxon>Panicodae</taxon>
        <taxon>Paniceae</taxon>
        <taxon>Cenchrinae</taxon>
        <taxon>Setaria</taxon>
    </lineage>
</organism>
<accession>K3Z2F6</accession>
<dbReference type="Proteomes" id="UP000004995">
    <property type="component" value="Unassembled WGS sequence"/>
</dbReference>
<dbReference type="EnsemblPlants" id="KQK85923">
    <property type="protein sequence ID" value="KQK85923"/>
    <property type="gene ID" value="SETIT_020724mg"/>
</dbReference>
<reference evidence="1" key="2">
    <citation type="submission" date="2018-08" db="UniProtKB">
        <authorList>
            <consortium name="EnsemblPlants"/>
        </authorList>
    </citation>
    <scope>IDENTIFICATION</scope>
    <source>
        <strain evidence="1">Yugu1</strain>
    </source>
</reference>
<proteinExistence type="predicted"/>
<dbReference type="AlphaFoldDB" id="K3Z2F6"/>
<dbReference type="HOGENOM" id="CLU_3192330_0_0_1"/>
<name>K3Z2F6_SETIT</name>
<dbReference type="InParanoid" id="K3Z2F6"/>